<evidence type="ECO:0000313" key="1">
    <source>
        <dbReference type="EMBL" id="SVA51516.1"/>
    </source>
</evidence>
<sequence>MMIRLLFITIIFGGFNASYIIQPTHASSKLGKIEFPTSGSGVAQHHFISGVAALHSFWYPEALQEFKNSTKADPNFAMGYWGEAMAHNAPLWERQDSKLAKTALSKISNISELTQRERDYIQAVQLLYGEGEKPARDKAYSNAMKKIYIKYPKDLEAACFYSLSLLGVARNTGEKIKLKVDSGAIALEIYEQNPDHPCAAHYAIHAFDHPDLARLALPSAQRYAKIAPASHHAQHMPAHIFIQLGMWSEAAKSNENGWATSKKWVEREKLPKSNRDYHSLQWLHYVYLQQGLLGKAEAIFKTQQKDMEEGIQDAAKSKPNPNLRSGKYYHRMLAATIIETEQWEKAKKLVPPEGWEPKTFPKAGYNFVLGYAAAMQGDDEAKKYAIELKTIRDKGFRVNHFSRPENLEIWELEIEVAVKLFEKDYKAAIQLAKKATLVEEKLPSPSGPPRILKPTYELLGEVYLKAGKPKKAKEQFNISLTRHPNRIRSLIGAARSAKLDGDKITAKENYVQILSILKNADPAFPELKEAKAFLENF</sequence>
<dbReference type="SUPFAM" id="SSF48452">
    <property type="entry name" value="TPR-like"/>
    <property type="match status" value="1"/>
</dbReference>
<organism evidence="1">
    <name type="scientific">marine metagenome</name>
    <dbReference type="NCBI Taxonomy" id="408172"/>
    <lineage>
        <taxon>unclassified sequences</taxon>
        <taxon>metagenomes</taxon>
        <taxon>ecological metagenomes</taxon>
    </lineage>
</organism>
<dbReference type="PANTHER" id="PTHR45588:SF1">
    <property type="entry name" value="WW DOMAIN-CONTAINING PROTEIN"/>
    <property type="match status" value="1"/>
</dbReference>
<dbReference type="PANTHER" id="PTHR45588">
    <property type="entry name" value="TPR DOMAIN-CONTAINING PROTEIN"/>
    <property type="match status" value="1"/>
</dbReference>
<dbReference type="EMBL" id="UINC01011713">
    <property type="protein sequence ID" value="SVA51516.1"/>
    <property type="molecule type" value="Genomic_DNA"/>
</dbReference>
<name>A0A381WG73_9ZZZZ</name>
<gene>
    <name evidence="1" type="ORF">METZ01_LOCUS104370</name>
</gene>
<protein>
    <submittedName>
        <fullName evidence="1">Uncharacterized protein</fullName>
    </submittedName>
</protein>
<accession>A0A381WG73</accession>
<dbReference type="Gene3D" id="1.25.40.10">
    <property type="entry name" value="Tetratricopeptide repeat domain"/>
    <property type="match status" value="2"/>
</dbReference>
<dbReference type="InterPro" id="IPR011990">
    <property type="entry name" value="TPR-like_helical_dom_sf"/>
</dbReference>
<dbReference type="PROSITE" id="PS50005">
    <property type="entry name" value="TPR"/>
    <property type="match status" value="1"/>
</dbReference>
<proteinExistence type="predicted"/>
<dbReference type="AlphaFoldDB" id="A0A381WG73"/>
<dbReference type="InterPro" id="IPR019734">
    <property type="entry name" value="TPR_rpt"/>
</dbReference>
<reference evidence="1" key="1">
    <citation type="submission" date="2018-05" db="EMBL/GenBank/DDBJ databases">
        <authorList>
            <person name="Lanie J.A."/>
            <person name="Ng W.-L."/>
            <person name="Kazmierczak K.M."/>
            <person name="Andrzejewski T.M."/>
            <person name="Davidsen T.M."/>
            <person name="Wayne K.J."/>
            <person name="Tettelin H."/>
            <person name="Glass J.I."/>
            <person name="Rusch D."/>
            <person name="Podicherti R."/>
            <person name="Tsui H.-C.T."/>
            <person name="Winkler M.E."/>
        </authorList>
    </citation>
    <scope>NUCLEOTIDE SEQUENCE</scope>
</reference>